<evidence type="ECO:0000313" key="1">
    <source>
        <dbReference type="EMBL" id="KAL2822670.1"/>
    </source>
</evidence>
<evidence type="ECO:0000313" key="2">
    <source>
        <dbReference type="Proteomes" id="UP001610334"/>
    </source>
</evidence>
<accession>A0ABR4I4J0</accession>
<organism evidence="1 2">
    <name type="scientific">Aspergillus granulosus</name>
    <dbReference type="NCBI Taxonomy" id="176169"/>
    <lineage>
        <taxon>Eukaryota</taxon>
        <taxon>Fungi</taxon>
        <taxon>Dikarya</taxon>
        <taxon>Ascomycota</taxon>
        <taxon>Pezizomycotina</taxon>
        <taxon>Eurotiomycetes</taxon>
        <taxon>Eurotiomycetidae</taxon>
        <taxon>Eurotiales</taxon>
        <taxon>Aspergillaceae</taxon>
        <taxon>Aspergillus</taxon>
        <taxon>Aspergillus subgen. Nidulantes</taxon>
    </lineage>
</organism>
<dbReference type="InterPro" id="IPR002110">
    <property type="entry name" value="Ankyrin_rpt"/>
</dbReference>
<name>A0ABR4I4J0_9EURO</name>
<comment type="caution">
    <text evidence="1">The sequence shown here is derived from an EMBL/GenBank/DDBJ whole genome shotgun (WGS) entry which is preliminary data.</text>
</comment>
<sequence length="197" mass="21863">MFDDVLIAGNLDRVQTLLRKCPPPWPQAHINSLLWQAAAQAPKYEHRQCNLIMQLARTGSSALTFSDSGGWSALHYLCSVRPTGSAAARDMIQLLINEGMPLNGKNHAGLTPLHRAIYTKNRVPIQLLLRACCTRQGRANIPDFEPAIDSLMKLEVNVSSLVMDRDGFTAIDRAVIKFKDEKVRTVFGALLGWPDDN</sequence>
<dbReference type="Gene3D" id="1.25.40.20">
    <property type="entry name" value="Ankyrin repeat-containing domain"/>
    <property type="match status" value="1"/>
</dbReference>
<dbReference type="SUPFAM" id="SSF48403">
    <property type="entry name" value="Ankyrin repeat"/>
    <property type="match status" value="1"/>
</dbReference>
<proteinExistence type="predicted"/>
<dbReference type="Pfam" id="PF12796">
    <property type="entry name" value="Ank_2"/>
    <property type="match status" value="1"/>
</dbReference>
<dbReference type="InterPro" id="IPR036770">
    <property type="entry name" value="Ankyrin_rpt-contain_sf"/>
</dbReference>
<keyword evidence="2" id="KW-1185">Reference proteome</keyword>
<gene>
    <name evidence="1" type="ORF">BJX63DRAFT_377203</name>
</gene>
<protein>
    <submittedName>
        <fullName evidence="1">Uncharacterized protein</fullName>
    </submittedName>
</protein>
<dbReference type="EMBL" id="JBFXLT010000002">
    <property type="protein sequence ID" value="KAL2822670.1"/>
    <property type="molecule type" value="Genomic_DNA"/>
</dbReference>
<dbReference type="Proteomes" id="UP001610334">
    <property type="component" value="Unassembled WGS sequence"/>
</dbReference>
<reference evidence="1 2" key="1">
    <citation type="submission" date="2024-07" db="EMBL/GenBank/DDBJ databases">
        <title>Section-level genome sequencing and comparative genomics of Aspergillus sections Usti and Cavernicolus.</title>
        <authorList>
            <consortium name="Lawrence Berkeley National Laboratory"/>
            <person name="Nybo J.L."/>
            <person name="Vesth T.C."/>
            <person name="Theobald S."/>
            <person name="Frisvad J.C."/>
            <person name="Larsen T.O."/>
            <person name="Kjaerboelling I."/>
            <person name="Rothschild-Mancinelli K."/>
            <person name="Lyhne E.K."/>
            <person name="Kogle M.E."/>
            <person name="Barry K."/>
            <person name="Clum A."/>
            <person name="Na H."/>
            <person name="Ledsgaard L."/>
            <person name="Lin J."/>
            <person name="Lipzen A."/>
            <person name="Kuo A."/>
            <person name="Riley R."/>
            <person name="Mondo S."/>
            <person name="Labutti K."/>
            <person name="Haridas S."/>
            <person name="Pangalinan J."/>
            <person name="Salamov A.A."/>
            <person name="Simmons B.A."/>
            <person name="Magnuson J.K."/>
            <person name="Chen J."/>
            <person name="Drula E."/>
            <person name="Henrissat B."/>
            <person name="Wiebenga A."/>
            <person name="Lubbers R.J."/>
            <person name="Gomes A.C."/>
            <person name="Makela M.R."/>
            <person name="Stajich J."/>
            <person name="Grigoriev I.V."/>
            <person name="Mortensen U.H."/>
            <person name="De Vries R.P."/>
            <person name="Baker S.E."/>
            <person name="Andersen M.R."/>
        </authorList>
    </citation>
    <scope>NUCLEOTIDE SEQUENCE [LARGE SCALE GENOMIC DNA]</scope>
    <source>
        <strain evidence="1 2">CBS 588.65</strain>
    </source>
</reference>